<dbReference type="PANTHER" id="PTHR32322">
    <property type="entry name" value="INNER MEMBRANE TRANSPORTER"/>
    <property type="match status" value="1"/>
</dbReference>
<dbReference type="EMBL" id="CP054020">
    <property type="protein sequence ID" value="QKI89167.1"/>
    <property type="molecule type" value="Genomic_DNA"/>
</dbReference>
<feature type="transmembrane region" description="Helical" evidence="6">
    <location>
        <begin position="268"/>
        <end position="286"/>
    </location>
</feature>
<comment type="subcellular location">
    <subcellularLocation>
        <location evidence="1">Membrane</location>
        <topology evidence="1">Multi-pass membrane protein</topology>
    </subcellularLocation>
</comment>
<feature type="domain" description="EamA" evidence="7">
    <location>
        <begin position="5"/>
        <end position="136"/>
    </location>
</feature>
<dbReference type="KEGG" id="txa:HQN79_06100"/>
<evidence type="ECO:0000313" key="9">
    <source>
        <dbReference type="Proteomes" id="UP000504724"/>
    </source>
</evidence>
<keyword evidence="9" id="KW-1185">Reference proteome</keyword>
<dbReference type="SUPFAM" id="SSF103481">
    <property type="entry name" value="Multidrug resistance efflux transporter EmrE"/>
    <property type="match status" value="2"/>
</dbReference>
<feature type="domain" description="EamA" evidence="7">
    <location>
        <begin position="150"/>
        <end position="285"/>
    </location>
</feature>
<dbReference type="GO" id="GO:0016020">
    <property type="term" value="C:membrane"/>
    <property type="evidence" value="ECO:0007669"/>
    <property type="project" value="UniProtKB-SubCell"/>
</dbReference>
<reference evidence="8 9" key="1">
    <citation type="submission" date="2020-05" db="EMBL/GenBank/DDBJ databases">
        <title>Thiomicrorhabdus sediminis sp.nov. and Thiomicrorhabdus xiamenensis sp.nov., novel sulfur-oxidizing bacteria isolated from coastal sediment.</title>
        <authorList>
            <person name="Liu X."/>
        </authorList>
    </citation>
    <scope>NUCLEOTIDE SEQUENCE [LARGE SCALE GENOMIC DNA]</scope>
    <source>
        <strain evidence="8 9">G2</strain>
    </source>
</reference>
<evidence type="ECO:0000256" key="6">
    <source>
        <dbReference type="SAM" id="Phobius"/>
    </source>
</evidence>
<evidence type="ECO:0000256" key="4">
    <source>
        <dbReference type="ARBA" id="ARBA00022989"/>
    </source>
</evidence>
<sequence length="290" mass="31582">MLLALAYLTVVLIWTTTPLAVVWGGATDWYFAVASRTTLAALVIVPVALWFGFHRRFALNWRNIKISLFAALPIFGGMTLMYWAGQYLPSGWIAVIFAMTPLVTGVIAHFLLPKSRLNLYKVVAILISLCGLIIIFAPNLRQELAGYQLLAILSAFASVFVHSLGTVLTKRCATHLPSLDIVAAALILSALGYFVVQPDLLLFPQSYPDLSHKEVAAIVYAALIGSVVGFLLFFYLLKNMDALKVALIPVITPVFAILLGHFLNAEPLGWDIAAGAALVLIGLLLFQKQS</sequence>
<feature type="transmembrane region" description="Helical" evidence="6">
    <location>
        <begin position="91"/>
        <end position="112"/>
    </location>
</feature>
<evidence type="ECO:0000259" key="7">
    <source>
        <dbReference type="Pfam" id="PF00892"/>
    </source>
</evidence>
<keyword evidence="3 6" id="KW-0812">Transmembrane</keyword>
<keyword evidence="4 6" id="KW-1133">Transmembrane helix</keyword>
<feature type="transmembrane region" description="Helical" evidence="6">
    <location>
        <begin position="243"/>
        <end position="262"/>
    </location>
</feature>
<organism evidence="8 9">
    <name type="scientific">Thiomicrorhabdus xiamenensis</name>
    <dbReference type="NCBI Taxonomy" id="2739063"/>
    <lineage>
        <taxon>Bacteria</taxon>
        <taxon>Pseudomonadati</taxon>
        <taxon>Pseudomonadota</taxon>
        <taxon>Gammaproteobacteria</taxon>
        <taxon>Thiotrichales</taxon>
        <taxon>Piscirickettsiaceae</taxon>
        <taxon>Thiomicrorhabdus</taxon>
    </lineage>
</organism>
<feature type="transmembrane region" description="Helical" evidence="6">
    <location>
        <begin position="215"/>
        <end position="236"/>
    </location>
</feature>
<dbReference type="Pfam" id="PF00892">
    <property type="entry name" value="EamA"/>
    <property type="match status" value="2"/>
</dbReference>
<evidence type="ECO:0000256" key="3">
    <source>
        <dbReference type="ARBA" id="ARBA00022692"/>
    </source>
</evidence>
<dbReference type="AlphaFoldDB" id="A0A7D4TE58"/>
<accession>A0A7D4TE58</accession>
<comment type="similarity">
    <text evidence="2">Belongs to the EamA transporter family.</text>
</comment>
<evidence type="ECO:0000256" key="5">
    <source>
        <dbReference type="ARBA" id="ARBA00023136"/>
    </source>
</evidence>
<proteinExistence type="inferred from homology"/>
<dbReference type="InterPro" id="IPR050638">
    <property type="entry name" value="AA-Vitamin_Transporters"/>
</dbReference>
<feature type="transmembrane region" description="Helical" evidence="6">
    <location>
        <begin position="144"/>
        <end position="164"/>
    </location>
</feature>
<feature type="transmembrane region" description="Helical" evidence="6">
    <location>
        <begin position="176"/>
        <end position="195"/>
    </location>
</feature>
<evidence type="ECO:0000256" key="2">
    <source>
        <dbReference type="ARBA" id="ARBA00007362"/>
    </source>
</evidence>
<gene>
    <name evidence="8" type="ORF">HQN79_06100</name>
</gene>
<keyword evidence="5 6" id="KW-0472">Membrane</keyword>
<evidence type="ECO:0000313" key="8">
    <source>
        <dbReference type="EMBL" id="QKI89167.1"/>
    </source>
</evidence>
<dbReference type="Proteomes" id="UP000504724">
    <property type="component" value="Chromosome"/>
</dbReference>
<name>A0A7D4TE58_9GAMM</name>
<feature type="transmembrane region" description="Helical" evidence="6">
    <location>
        <begin position="29"/>
        <end position="52"/>
    </location>
</feature>
<dbReference type="InterPro" id="IPR000620">
    <property type="entry name" value="EamA_dom"/>
</dbReference>
<feature type="transmembrane region" description="Helical" evidence="6">
    <location>
        <begin position="119"/>
        <end position="138"/>
    </location>
</feature>
<protein>
    <submittedName>
        <fullName evidence="8">DMT family transporter</fullName>
    </submittedName>
</protein>
<feature type="transmembrane region" description="Helical" evidence="6">
    <location>
        <begin position="64"/>
        <end position="85"/>
    </location>
</feature>
<dbReference type="RefSeq" id="WP_173285065.1">
    <property type="nucleotide sequence ID" value="NZ_CP054020.1"/>
</dbReference>
<dbReference type="PANTHER" id="PTHR32322:SF2">
    <property type="entry name" value="EAMA DOMAIN-CONTAINING PROTEIN"/>
    <property type="match status" value="1"/>
</dbReference>
<dbReference type="InterPro" id="IPR037185">
    <property type="entry name" value="EmrE-like"/>
</dbReference>
<evidence type="ECO:0000256" key="1">
    <source>
        <dbReference type="ARBA" id="ARBA00004141"/>
    </source>
</evidence>